<evidence type="ECO:0000256" key="3">
    <source>
        <dbReference type="ARBA" id="ARBA00023163"/>
    </source>
</evidence>
<protein>
    <recommendedName>
        <fullName evidence="4">HTH araC/xylS-type domain-containing protein</fullName>
    </recommendedName>
</protein>
<feature type="domain" description="HTH araC/xylS-type" evidence="4">
    <location>
        <begin position="147"/>
        <end position="245"/>
    </location>
</feature>
<dbReference type="Gene3D" id="1.10.10.60">
    <property type="entry name" value="Homeodomain-like"/>
    <property type="match status" value="2"/>
</dbReference>
<dbReference type="PROSITE" id="PS00041">
    <property type="entry name" value="HTH_ARAC_FAMILY_1"/>
    <property type="match status" value="1"/>
</dbReference>
<dbReference type="Pfam" id="PF12852">
    <property type="entry name" value="Cupin_6"/>
    <property type="match status" value="1"/>
</dbReference>
<dbReference type="GO" id="GO:0003700">
    <property type="term" value="F:DNA-binding transcription factor activity"/>
    <property type="evidence" value="ECO:0007669"/>
    <property type="project" value="InterPro"/>
</dbReference>
<proteinExistence type="predicted"/>
<dbReference type="AlphaFoldDB" id="A0A5Q4ZMF6"/>
<organism evidence="5 6">
    <name type="scientific">Paraburkholderia dioscoreae</name>
    <dbReference type="NCBI Taxonomy" id="2604047"/>
    <lineage>
        <taxon>Bacteria</taxon>
        <taxon>Pseudomonadati</taxon>
        <taxon>Pseudomonadota</taxon>
        <taxon>Betaproteobacteria</taxon>
        <taxon>Burkholderiales</taxon>
        <taxon>Burkholderiaceae</taxon>
        <taxon>Paraburkholderia</taxon>
    </lineage>
</organism>
<accession>A0A5Q4ZMF6</accession>
<dbReference type="InterPro" id="IPR009057">
    <property type="entry name" value="Homeodomain-like_sf"/>
</dbReference>
<evidence type="ECO:0000256" key="2">
    <source>
        <dbReference type="ARBA" id="ARBA00023125"/>
    </source>
</evidence>
<dbReference type="PROSITE" id="PS01124">
    <property type="entry name" value="HTH_ARAC_FAMILY_2"/>
    <property type="match status" value="1"/>
</dbReference>
<dbReference type="InterPro" id="IPR018060">
    <property type="entry name" value="HTH_AraC"/>
</dbReference>
<keyword evidence="6" id="KW-1185">Reference proteome</keyword>
<dbReference type="PANTHER" id="PTHR46796">
    <property type="entry name" value="HTH-TYPE TRANSCRIPTIONAL ACTIVATOR RHAS-RELATED"/>
    <property type="match status" value="1"/>
</dbReference>
<name>A0A5Q4ZMF6_9BURK</name>
<reference evidence="5 6" key="1">
    <citation type="submission" date="2019-08" db="EMBL/GenBank/DDBJ databases">
        <authorList>
            <person name="Herpell B J."/>
        </authorList>
    </citation>
    <scope>NUCLEOTIDE SEQUENCE [LARGE SCALE GENOMIC DNA]</scope>
    <source>
        <strain evidence="6">Msb3</strain>
    </source>
</reference>
<dbReference type="SMART" id="SM00342">
    <property type="entry name" value="HTH_ARAC"/>
    <property type="match status" value="1"/>
</dbReference>
<dbReference type="EMBL" id="LR699554">
    <property type="protein sequence ID" value="VVD33743.1"/>
    <property type="molecule type" value="Genomic_DNA"/>
</dbReference>
<dbReference type="InterPro" id="IPR018062">
    <property type="entry name" value="HTH_AraC-typ_CS"/>
</dbReference>
<evidence type="ECO:0000313" key="6">
    <source>
        <dbReference type="Proteomes" id="UP000325811"/>
    </source>
</evidence>
<keyword evidence="3" id="KW-0804">Transcription</keyword>
<gene>
    <name evidence="5" type="ORF">PDMSB3_2459</name>
</gene>
<dbReference type="PANTHER" id="PTHR46796:SF7">
    <property type="entry name" value="ARAC FAMILY TRANSCRIPTIONAL REGULATOR"/>
    <property type="match status" value="1"/>
</dbReference>
<evidence type="ECO:0000256" key="1">
    <source>
        <dbReference type="ARBA" id="ARBA00023015"/>
    </source>
</evidence>
<dbReference type="GO" id="GO:0043565">
    <property type="term" value="F:sequence-specific DNA binding"/>
    <property type="evidence" value="ECO:0007669"/>
    <property type="project" value="InterPro"/>
</dbReference>
<dbReference type="SUPFAM" id="SSF46689">
    <property type="entry name" value="Homeodomain-like"/>
    <property type="match status" value="2"/>
</dbReference>
<sequence length="250" mass="27529">MMRQGDYVMLNATSRYFVGSGLDVMPTLVSLALDAGQHDYVRWNDGKGGEEVRLVGGYFQVEPEHTQLLSSLLPDLLYIRSSDEEAGRLSRIVELIGEESLCQLAGRELVMGRLVEIMLVEVLRRPLLQIEGQRTGWLSGMADPQIAMSLQKMHGDVANHWTVETLAKTVGMSRAVFARRFAECVGLAPATYLSNWRIALAKDALLNSERSVNDIGLSVGYLSDSAFSTAFSRMVGCPPASFRRAARKGS</sequence>
<dbReference type="InterPro" id="IPR032783">
    <property type="entry name" value="AraC_lig"/>
</dbReference>
<evidence type="ECO:0000259" key="4">
    <source>
        <dbReference type="PROSITE" id="PS01124"/>
    </source>
</evidence>
<dbReference type="Pfam" id="PF12833">
    <property type="entry name" value="HTH_18"/>
    <property type="match status" value="1"/>
</dbReference>
<evidence type="ECO:0000313" key="5">
    <source>
        <dbReference type="EMBL" id="VVD33743.1"/>
    </source>
</evidence>
<keyword evidence="2" id="KW-0238">DNA-binding</keyword>
<dbReference type="Proteomes" id="UP000325811">
    <property type="component" value="Chromosome II"/>
</dbReference>
<keyword evidence="1" id="KW-0805">Transcription regulation</keyword>
<dbReference type="InterPro" id="IPR050204">
    <property type="entry name" value="AraC_XylS_family_regulators"/>
</dbReference>
<dbReference type="KEGG" id="pdio:PDMSB3_2459.1"/>